<dbReference type="InterPro" id="IPR047057">
    <property type="entry name" value="MerR_fam"/>
</dbReference>
<dbReference type="Proteomes" id="UP000247892">
    <property type="component" value="Unassembled WGS sequence"/>
</dbReference>
<feature type="domain" description="HTH merR-type" evidence="2">
    <location>
        <begin position="1"/>
        <end position="69"/>
    </location>
</feature>
<evidence type="ECO:0000313" key="4">
    <source>
        <dbReference type="Proteomes" id="UP000247892"/>
    </source>
</evidence>
<sequence length="137" mass="15377">MQIGEVAERTGLSLRTIRHYEEVGLVTPDTRSQGGFRLYTAADLRRLGLIRQMKALGFKLDEMRELLSLLAPDLADSAAGKPTEEQRLDSLRGFSRTADRRCGELRARLSAAREFLATLQERRTRLAVGTSRENTPC</sequence>
<dbReference type="InterPro" id="IPR009061">
    <property type="entry name" value="DNA-bd_dom_put_sf"/>
</dbReference>
<dbReference type="PROSITE" id="PS00552">
    <property type="entry name" value="HTH_MERR_1"/>
    <property type="match status" value="1"/>
</dbReference>
<dbReference type="PANTHER" id="PTHR30204:SF93">
    <property type="entry name" value="HTH MERR-TYPE DOMAIN-CONTAINING PROTEIN"/>
    <property type="match status" value="1"/>
</dbReference>
<dbReference type="SUPFAM" id="SSF46955">
    <property type="entry name" value="Putative DNA-binding domain"/>
    <property type="match status" value="1"/>
</dbReference>
<protein>
    <submittedName>
        <fullName evidence="3">MerR family transcriptional regulator</fullName>
    </submittedName>
</protein>
<dbReference type="GO" id="GO:0003700">
    <property type="term" value="F:DNA-binding transcription factor activity"/>
    <property type="evidence" value="ECO:0007669"/>
    <property type="project" value="InterPro"/>
</dbReference>
<reference evidence="3 4" key="1">
    <citation type="submission" date="2016-07" db="EMBL/GenBank/DDBJ databases">
        <title>Draft genome sequence of Prauserella sp. YIM 121212, isolated from alkaline soil.</title>
        <authorList>
            <person name="Ruckert C."/>
            <person name="Albersmeier A."/>
            <person name="Jiang C.-L."/>
            <person name="Jiang Y."/>
            <person name="Kalinowski J."/>
            <person name="Schneider O."/>
            <person name="Winkler A."/>
            <person name="Zotchev S.B."/>
        </authorList>
    </citation>
    <scope>NUCLEOTIDE SEQUENCE [LARGE SCALE GENOMIC DNA]</scope>
    <source>
        <strain evidence="3 4">YIM 121212</strain>
    </source>
</reference>
<evidence type="ECO:0000256" key="1">
    <source>
        <dbReference type="ARBA" id="ARBA00023125"/>
    </source>
</evidence>
<evidence type="ECO:0000259" key="2">
    <source>
        <dbReference type="PROSITE" id="PS50937"/>
    </source>
</evidence>
<keyword evidence="4" id="KW-1185">Reference proteome</keyword>
<name>A0A318LF21_9PSEU</name>
<dbReference type="Gene3D" id="1.10.1660.10">
    <property type="match status" value="1"/>
</dbReference>
<proteinExistence type="predicted"/>
<dbReference type="PRINTS" id="PR00040">
    <property type="entry name" value="HTHMERR"/>
</dbReference>
<organism evidence="3 4">
    <name type="scientific">Prauserella flavalba</name>
    <dbReference type="NCBI Taxonomy" id="1477506"/>
    <lineage>
        <taxon>Bacteria</taxon>
        <taxon>Bacillati</taxon>
        <taxon>Actinomycetota</taxon>
        <taxon>Actinomycetes</taxon>
        <taxon>Pseudonocardiales</taxon>
        <taxon>Pseudonocardiaceae</taxon>
        <taxon>Prauserella</taxon>
    </lineage>
</organism>
<dbReference type="PANTHER" id="PTHR30204">
    <property type="entry name" value="REDOX-CYCLING DRUG-SENSING TRANSCRIPTIONAL ACTIVATOR SOXR"/>
    <property type="match status" value="1"/>
</dbReference>
<dbReference type="PROSITE" id="PS50937">
    <property type="entry name" value="HTH_MERR_2"/>
    <property type="match status" value="1"/>
</dbReference>
<dbReference type="Pfam" id="PF13411">
    <property type="entry name" value="MerR_1"/>
    <property type="match status" value="1"/>
</dbReference>
<dbReference type="GO" id="GO:0003677">
    <property type="term" value="F:DNA binding"/>
    <property type="evidence" value="ECO:0007669"/>
    <property type="project" value="UniProtKB-KW"/>
</dbReference>
<gene>
    <name evidence="3" type="ORF">BA062_37865</name>
</gene>
<dbReference type="EMBL" id="MASU01000030">
    <property type="protein sequence ID" value="PXY17044.1"/>
    <property type="molecule type" value="Genomic_DNA"/>
</dbReference>
<accession>A0A318LF21</accession>
<evidence type="ECO:0000313" key="3">
    <source>
        <dbReference type="EMBL" id="PXY17044.1"/>
    </source>
</evidence>
<dbReference type="InterPro" id="IPR000551">
    <property type="entry name" value="MerR-type_HTH_dom"/>
</dbReference>
<dbReference type="AlphaFoldDB" id="A0A318LF21"/>
<keyword evidence="1" id="KW-0238">DNA-binding</keyword>
<dbReference type="OrthoDB" id="9809391at2"/>
<comment type="caution">
    <text evidence="3">The sequence shown here is derived from an EMBL/GenBank/DDBJ whole genome shotgun (WGS) entry which is preliminary data.</text>
</comment>
<dbReference type="SMART" id="SM00422">
    <property type="entry name" value="HTH_MERR"/>
    <property type="match status" value="1"/>
</dbReference>